<dbReference type="PANTHER" id="PTHR38050">
    <property type="match status" value="1"/>
</dbReference>
<reference evidence="10 11" key="1">
    <citation type="submission" date="2020-02" db="EMBL/GenBank/DDBJ databases">
        <authorList>
            <person name="Zheng R.K."/>
            <person name="Sun C.M."/>
        </authorList>
    </citation>
    <scope>NUCLEOTIDE SEQUENCE [LARGE SCALE GENOMIC DNA]</scope>
    <source>
        <strain evidence="11">rifampicinis</strain>
    </source>
</reference>
<dbReference type="GO" id="GO:0045493">
    <property type="term" value="P:xylan catabolic process"/>
    <property type="evidence" value="ECO:0007669"/>
    <property type="project" value="UniProtKB-KW"/>
</dbReference>
<dbReference type="Pfam" id="PF02230">
    <property type="entry name" value="Abhydrolase_2"/>
    <property type="match status" value="1"/>
</dbReference>
<dbReference type="AlphaFoldDB" id="A0A7S8E7S7"/>
<evidence type="ECO:0000313" key="10">
    <source>
        <dbReference type="EMBL" id="QPC81936.1"/>
    </source>
</evidence>
<sequence length="585" mass="64536">MAVRRFTTPKQGITIFIVLWLCLMSTSWAQAQTEQPITHLEHNGYDRTYHVVTPTSYEEGTPLPLLIALHGTGMSGKAMQALTDFDTMAETYGFLVAYPNSASPQWAFNTADDAGDIDDLGYIQALITQMQQDYSIAQDQVYLAGYGSGGLMAARLACTIPEQLNSVVVVGPMLLGAFESECAEPASAPVSLLFMHGSEDPMYLSEGDAANDIWSVQASLDFWAERNGCDTATIHEEENIFIYDDCPADGSIALYTVLGGKQNWPRIGDYSLNNFGIDATEIISRYLLRETLGDESWQITQEAPYEDLARGYTFYVPSTYDANEPMPAIVLLHGKGSTGTSTSSSSEMIPIAEREGIIMIYPDGINNEWQYMRGMPYYRDQGIDDTQFLRDLVSDLSKDLNIDASRVYVGGISNGGFMTQRLACDGLDTFAAFGSVMASAFYGLDLICADQPPAPLMMVSGTGDPIVPWEGTPMQLPDGMVYLSAPVPSTVQFWVEHNGCDEQDYTVEEVAPSREDTSLRILDMDHCQGRGRLRFYAVINGGHTWPGVDWDSESLLGKTNFDINTGEELWQFFQQYTLPTTEPAD</sequence>
<evidence type="ECO:0000256" key="6">
    <source>
        <dbReference type="ARBA" id="ARBA00023277"/>
    </source>
</evidence>
<dbReference type="Proteomes" id="UP000594468">
    <property type="component" value="Chromosome"/>
</dbReference>
<evidence type="ECO:0000256" key="4">
    <source>
        <dbReference type="ARBA" id="ARBA00022729"/>
    </source>
</evidence>
<dbReference type="PANTHER" id="PTHR38050:SF2">
    <property type="entry name" value="FERULOYL ESTERASE C-RELATED"/>
    <property type="match status" value="1"/>
</dbReference>
<evidence type="ECO:0000256" key="3">
    <source>
        <dbReference type="ARBA" id="ARBA00022651"/>
    </source>
</evidence>
<evidence type="ECO:0000256" key="7">
    <source>
        <dbReference type="ARBA" id="ARBA00023326"/>
    </source>
</evidence>
<dbReference type="GO" id="GO:0005576">
    <property type="term" value="C:extracellular region"/>
    <property type="evidence" value="ECO:0007669"/>
    <property type="project" value="UniProtKB-SubCell"/>
</dbReference>
<keyword evidence="11" id="KW-1185">Reference proteome</keyword>
<organism evidence="10 11">
    <name type="scientific">Phototrophicus methaneseepsis</name>
    <dbReference type="NCBI Taxonomy" id="2710758"/>
    <lineage>
        <taxon>Bacteria</taxon>
        <taxon>Bacillati</taxon>
        <taxon>Chloroflexota</taxon>
        <taxon>Candidatus Thermofontia</taxon>
        <taxon>Phototrophicales</taxon>
        <taxon>Phototrophicaceae</taxon>
        <taxon>Phototrophicus</taxon>
    </lineage>
</organism>
<comment type="subcellular location">
    <subcellularLocation>
        <location evidence="1">Secreted</location>
    </subcellularLocation>
</comment>
<evidence type="ECO:0000259" key="9">
    <source>
        <dbReference type="Pfam" id="PF02230"/>
    </source>
</evidence>
<dbReference type="KEGG" id="pmet:G4Y79_19940"/>
<dbReference type="SUPFAM" id="SSF53474">
    <property type="entry name" value="alpha/beta-Hydrolases"/>
    <property type="match status" value="2"/>
</dbReference>
<dbReference type="RefSeq" id="WP_195170006.1">
    <property type="nucleotide sequence ID" value="NZ_CP062983.1"/>
</dbReference>
<evidence type="ECO:0000256" key="2">
    <source>
        <dbReference type="ARBA" id="ARBA00022525"/>
    </source>
</evidence>
<dbReference type="EMBL" id="CP062983">
    <property type="protein sequence ID" value="QPC81936.1"/>
    <property type="molecule type" value="Genomic_DNA"/>
</dbReference>
<keyword evidence="3" id="KW-0858">Xylan degradation</keyword>
<dbReference type="InterPro" id="IPR010126">
    <property type="entry name" value="Esterase_phb"/>
</dbReference>
<name>A0A7S8E7S7_9CHLR</name>
<proteinExistence type="predicted"/>
<accession>A0A7S8E7S7</accession>
<evidence type="ECO:0000256" key="1">
    <source>
        <dbReference type="ARBA" id="ARBA00004613"/>
    </source>
</evidence>
<evidence type="ECO:0000256" key="5">
    <source>
        <dbReference type="ARBA" id="ARBA00022801"/>
    </source>
</evidence>
<keyword evidence="2" id="KW-0964">Secreted</keyword>
<evidence type="ECO:0000256" key="8">
    <source>
        <dbReference type="SAM" id="SignalP"/>
    </source>
</evidence>
<evidence type="ECO:0000313" key="11">
    <source>
        <dbReference type="Proteomes" id="UP000594468"/>
    </source>
</evidence>
<gene>
    <name evidence="10" type="ORF">G4Y79_19940</name>
</gene>
<keyword evidence="6" id="KW-0119">Carbohydrate metabolism</keyword>
<keyword evidence="5" id="KW-0378">Hydrolase</keyword>
<dbReference type="InterPro" id="IPR029058">
    <property type="entry name" value="AB_hydrolase_fold"/>
</dbReference>
<keyword evidence="4 8" id="KW-0732">Signal</keyword>
<keyword evidence="7" id="KW-0624">Polysaccharide degradation</keyword>
<dbReference type="Pfam" id="PF10503">
    <property type="entry name" value="Esterase_PHB"/>
    <property type="match status" value="1"/>
</dbReference>
<protein>
    <recommendedName>
        <fullName evidence="9">Phospholipase/carboxylesterase/thioesterase domain-containing protein</fullName>
    </recommendedName>
</protein>
<feature type="domain" description="Phospholipase/carboxylesterase/thioesterase" evidence="9">
    <location>
        <begin position="105"/>
        <end position="202"/>
    </location>
</feature>
<dbReference type="InterPro" id="IPR003140">
    <property type="entry name" value="PLipase/COase/thioEstase"/>
</dbReference>
<feature type="signal peptide" evidence="8">
    <location>
        <begin position="1"/>
        <end position="31"/>
    </location>
</feature>
<dbReference type="InterPro" id="IPR043595">
    <property type="entry name" value="FaeB/C/D"/>
</dbReference>
<dbReference type="GO" id="GO:0030600">
    <property type="term" value="F:feruloyl esterase activity"/>
    <property type="evidence" value="ECO:0007669"/>
    <property type="project" value="InterPro"/>
</dbReference>
<dbReference type="Gene3D" id="3.40.50.1820">
    <property type="entry name" value="alpha/beta hydrolase"/>
    <property type="match status" value="2"/>
</dbReference>
<feature type="chain" id="PRO_5032419467" description="Phospholipase/carboxylesterase/thioesterase domain-containing protein" evidence="8">
    <location>
        <begin position="32"/>
        <end position="585"/>
    </location>
</feature>